<name>A0A9W4UNS0_9PLEO</name>
<keyword evidence="3" id="KW-1185">Reference proteome</keyword>
<evidence type="ECO:0000256" key="1">
    <source>
        <dbReference type="SAM" id="MobiDB-lite"/>
    </source>
</evidence>
<organism evidence="2 3">
    <name type="scientific">Periconia digitata</name>
    <dbReference type="NCBI Taxonomy" id="1303443"/>
    <lineage>
        <taxon>Eukaryota</taxon>
        <taxon>Fungi</taxon>
        <taxon>Dikarya</taxon>
        <taxon>Ascomycota</taxon>
        <taxon>Pezizomycotina</taxon>
        <taxon>Dothideomycetes</taxon>
        <taxon>Pleosporomycetidae</taxon>
        <taxon>Pleosporales</taxon>
        <taxon>Massarineae</taxon>
        <taxon>Periconiaceae</taxon>
        <taxon>Periconia</taxon>
    </lineage>
</organism>
<protein>
    <submittedName>
        <fullName evidence="2">Uncharacterized protein</fullName>
    </submittedName>
</protein>
<proteinExistence type="predicted"/>
<evidence type="ECO:0000313" key="3">
    <source>
        <dbReference type="Proteomes" id="UP001152607"/>
    </source>
</evidence>
<dbReference type="Proteomes" id="UP001152607">
    <property type="component" value="Unassembled WGS sequence"/>
</dbReference>
<sequence>MPETKKNTNSYTQTSPRHYNKDETDINWSGLHESFISPPSSQSIINNAGTQKDVMPHPYLVFTLPLSRHLGTTSCQVRLVLFASGASKWSLKKWRMGLIVHRDIVACGFIPPADGI</sequence>
<reference evidence="2" key="1">
    <citation type="submission" date="2023-01" db="EMBL/GenBank/DDBJ databases">
        <authorList>
            <person name="Van Ghelder C."/>
            <person name="Rancurel C."/>
        </authorList>
    </citation>
    <scope>NUCLEOTIDE SEQUENCE</scope>
    <source>
        <strain evidence="2">CNCM I-4278</strain>
    </source>
</reference>
<dbReference type="EMBL" id="CAOQHR010000009">
    <property type="protein sequence ID" value="CAI6339571.1"/>
    <property type="molecule type" value="Genomic_DNA"/>
</dbReference>
<evidence type="ECO:0000313" key="2">
    <source>
        <dbReference type="EMBL" id="CAI6339571.1"/>
    </source>
</evidence>
<dbReference type="AlphaFoldDB" id="A0A9W4UNS0"/>
<accession>A0A9W4UNS0</accession>
<feature type="region of interest" description="Disordered" evidence="1">
    <location>
        <begin position="1"/>
        <end position="23"/>
    </location>
</feature>
<comment type="caution">
    <text evidence="2">The sequence shown here is derived from an EMBL/GenBank/DDBJ whole genome shotgun (WGS) entry which is preliminary data.</text>
</comment>
<gene>
    <name evidence="2" type="ORF">PDIGIT_LOCUS12732</name>
</gene>
<feature type="compositionally biased region" description="Polar residues" evidence="1">
    <location>
        <begin position="7"/>
        <end position="17"/>
    </location>
</feature>